<dbReference type="EMBL" id="VFOP01000001">
    <property type="protein sequence ID" value="TQL51433.1"/>
    <property type="molecule type" value="Genomic_DNA"/>
</dbReference>
<name>A0A542YTL2_9MICO</name>
<sequence length="226" mass="24052">MVLLFALVGVLLLNPLLISDALERVGLGGASRLRPAPETSSSATAYAFVDTQPGTGTPVSYDPCREIEVAINPDGAPGDHEELVRTSLERTSEATGFVFVLVGTTPDRERGIRTRDQPVLVMWADEEEVSELEGRIAGIGGSTVQQAPNGFKQFVSGVVVLDVDAFEDMREPAVRQAIVDHEFGHLVGLDHVDDESQLMHAEGARNLTYGTGDLAGLARLGNVACG</sequence>
<evidence type="ECO:0008006" key="3">
    <source>
        <dbReference type="Google" id="ProtNLM"/>
    </source>
</evidence>
<dbReference type="SUPFAM" id="SSF55486">
    <property type="entry name" value="Metalloproteases ('zincins'), catalytic domain"/>
    <property type="match status" value="1"/>
</dbReference>
<gene>
    <name evidence="1" type="ORF">FB467_2579</name>
</gene>
<dbReference type="AlphaFoldDB" id="A0A542YTL2"/>
<protein>
    <recommendedName>
        <fullName evidence="3">Matrixin</fullName>
    </recommendedName>
</protein>
<dbReference type="GO" id="GO:0008237">
    <property type="term" value="F:metallopeptidase activity"/>
    <property type="evidence" value="ECO:0007669"/>
    <property type="project" value="InterPro"/>
</dbReference>
<reference evidence="1 2" key="1">
    <citation type="submission" date="2019-06" db="EMBL/GenBank/DDBJ databases">
        <title>Sequencing the genomes of 1000 actinobacteria strains.</title>
        <authorList>
            <person name="Klenk H.-P."/>
        </authorList>
    </citation>
    <scope>NUCLEOTIDE SEQUENCE [LARGE SCALE GENOMIC DNA]</scope>
    <source>
        <strain evidence="1 2">DSM 12335</strain>
    </source>
</reference>
<evidence type="ECO:0000313" key="1">
    <source>
        <dbReference type="EMBL" id="TQL51433.1"/>
    </source>
</evidence>
<accession>A0A542YTL2</accession>
<dbReference type="InterPro" id="IPR024079">
    <property type="entry name" value="MetalloPept_cat_dom_sf"/>
</dbReference>
<comment type="caution">
    <text evidence="1">The sequence shown here is derived from an EMBL/GenBank/DDBJ whole genome shotgun (WGS) entry which is preliminary data.</text>
</comment>
<evidence type="ECO:0000313" key="2">
    <source>
        <dbReference type="Proteomes" id="UP000319516"/>
    </source>
</evidence>
<proteinExistence type="predicted"/>
<dbReference type="Proteomes" id="UP000319516">
    <property type="component" value="Unassembled WGS sequence"/>
</dbReference>
<keyword evidence="2" id="KW-1185">Reference proteome</keyword>
<organism evidence="1 2">
    <name type="scientific">Ornithinicoccus hortensis</name>
    <dbReference type="NCBI Taxonomy" id="82346"/>
    <lineage>
        <taxon>Bacteria</taxon>
        <taxon>Bacillati</taxon>
        <taxon>Actinomycetota</taxon>
        <taxon>Actinomycetes</taxon>
        <taxon>Micrococcales</taxon>
        <taxon>Intrasporangiaceae</taxon>
        <taxon>Ornithinicoccus</taxon>
    </lineage>
</organism>
<dbReference type="Gene3D" id="3.40.390.10">
    <property type="entry name" value="Collagenase (Catalytic Domain)"/>
    <property type="match status" value="1"/>
</dbReference>